<accession>A0ABR3ZQ14</accession>
<reference evidence="4 5" key="1">
    <citation type="journal article" date="2024" name="IMA Fungus">
        <title>IMA Genome - F19 : A genome assembly and annotation guide to empower mycologists, including annotated draft genome sequences of Ceratocystis pirilliformis, Diaporthe australafricana, Fusarium ophioides, Paecilomyces lecythidis, and Sporothrix stenoceras.</title>
        <authorList>
            <person name="Aylward J."/>
            <person name="Wilson A.M."/>
            <person name="Visagie C.M."/>
            <person name="Spraker J."/>
            <person name="Barnes I."/>
            <person name="Buitendag C."/>
            <person name="Ceriani C."/>
            <person name="Del Mar Angel L."/>
            <person name="du Plessis D."/>
            <person name="Fuchs T."/>
            <person name="Gasser K."/>
            <person name="Kramer D."/>
            <person name="Li W."/>
            <person name="Munsamy K."/>
            <person name="Piso A."/>
            <person name="Price J.L."/>
            <person name="Sonnekus B."/>
            <person name="Thomas C."/>
            <person name="van der Nest A."/>
            <person name="van Dijk A."/>
            <person name="van Heerden A."/>
            <person name="van Vuuren N."/>
            <person name="Yilmaz N."/>
            <person name="Duong T.A."/>
            <person name="van der Merwe N.A."/>
            <person name="Wingfield M.J."/>
            <person name="Wingfield B.D."/>
        </authorList>
    </citation>
    <scope>NUCLEOTIDE SEQUENCE [LARGE SCALE GENOMIC DNA]</scope>
    <source>
        <strain evidence="4 5">CMW 5346</strain>
    </source>
</reference>
<keyword evidence="2" id="KW-0472">Membrane</keyword>
<gene>
    <name evidence="4" type="ORF">Sste5346_001491</name>
</gene>
<feature type="compositionally biased region" description="Basic and acidic residues" evidence="1">
    <location>
        <begin position="63"/>
        <end position="80"/>
    </location>
</feature>
<feature type="transmembrane region" description="Helical" evidence="2">
    <location>
        <begin position="284"/>
        <end position="301"/>
    </location>
</feature>
<feature type="transmembrane region" description="Helical" evidence="2">
    <location>
        <begin position="94"/>
        <end position="116"/>
    </location>
</feature>
<evidence type="ECO:0000256" key="1">
    <source>
        <dbReference type="SAM" id="MobiDB-lite"/>
    </source>
</evidence>
<feature type="transmembrane region" description="Helical" evidence="2">
    <location>
        <begin position="597"/>
        <end position="616"/>
    </location>
</feature>
<dbReference type="Pfam" id="PF01757">
    <property type="entry name" value="Acyl_transf_3"/>
    <property type="match status" value="1"/>
</dbReference>
<feature type="region of interest" description="Disordered" evidence="1">
    <location>
        <begin position="22"/>
        <end position="88"/>
    </location>
</feature>
<feature type="transmembrane region" description="Helical" evidence="2">
    <location>
        <begin position="558"/>
        <end position="577"/>
    </location>
</feature>
<feature type="transmembrane region" description="Helical" evidence="2">
    <location>
        <begin position="359"/>
        <end position="379"/>
    </location>
</feature>
<dbReference type="InterPro" id="IPR050879">
    <property type="entry name" value="Acyltransferase_3"/>
</dbReference>
<keyword evidence="2" id="KW-1133">Transmembrane helix</keyword>
<feature type="transmembrane region" description="Helical" evidence="2">
    <location>
        <begin position="480"/>
        <end position="499"/>
    </location>
</feature>
<evidence type="ECO:0000313" key="4">
    <source>
        <dbReference type="EMBL" id="KAL1902510.1"/>
    </source>
</evidence>
<keyword evidence="2" id="KW-0812">Transmembrane</keyword>
<feature type="transmembrane region" description="Helical" evidence="2">
    <location>
        <begin position="391"/>
        <end position="415"/>
    </location>
</feature>
<dbReference type="PANTHER" id="PTHR23028:SF134">
    <property type="entry name" value="PUTATIVE (AFU_ORTHOLOGUE AFUA_4G08520)-RELATED"/>
    <property type="match status" value="1"/>
</dbReference>
<dbReference type="PANTHER" id="PTHR23028">
    <property type="entry name" value="ACETYLTRANSFERASE"/>
    <property type="match status" value="1"/>
</dbReference>
<protein>
    <recommendedName>
        <fullName evidence="3">Acyltransferase 3 domain-containing protein</fullName>
    </recommendedName>
</protein>
<proteinExistence type="predicted"/>
<name>A0ABR3ZQ14_9PEZI</name>
<keyword evidence="5" id="KW-1185">Reference proteome</keyword>
<dbReference type="InterPro" id="IPR002656">
    <property type="entry name" value="Acyl_transf_3_dom"/>
</dbReference>
<dbReference type="EMBL" id="JAWCUI010000005">
    <property type="protein sequence ID" value="KAL1902510.1"/>
    <property type="molecule type" value="Genomic_DNA"/>
</dbReference>
<sequence length="654" mass="73006">MANAALRGLRRWAHDQIQPIYDQLPTSDTNDNEKDVALEISDVGSSGGSSGEGSSRSSGSPRTSDHDHSTSFTRFGHERSGSNVSGVHRPRTRLGALAAAVMFLPLLVLRFVYLAWMLVTAPFRRIVGVFFPSASAGASLSPAHASPASSSWPETYERLEEFQALVPSFLKPVAANAPTKRLHPTAWLDGLRGVAAFFVVWHHASLLWFGWHLHSGYGSAEGERYIMQLPFLRLLISGPPHVAVFFVISGYALSYKPLRLSRQGRTNEASEAIGSSVFRRHTRLFLMPVFVSFVACMLTYLDLYGAKNWKGVALPSRRPPQASTFSGQLKHWLASVWQLTNPFGKELNRGGTFMYDQNLWTLPVEFDCSLVLFLCQAAFNRFRPRMRMLFMSIIAAFALWYIYWQVFLFLVGMLICDLHFELEGVGTPNKEETPSSATDDFDTVLIGPSAPRARNIARLKGLVKRIPHPSAAFFHRNRNLIGISLFIVSLYVLSIPDAGRGAAKTPGYRTLAAWAPRYHRSKGALDAWYMPLAATFLVLAIDRTPSLQKLFMHPFPQYLGYISFSMYVIHGTVIWTIGHWTVRKTVALTGSSTQLRYGLGIFMCAIVVWTIIVVLSDLVARTLDKKAVAVGQTLYAKCIQKEEPKEVLPTRRVE</sequence>
<feature type="transmembrane region" description="Helical" evidence="2">
    <location>
        <begin position="231"/>
        <end position="253"/>
    </location>
</feature>
<evidence type="ECO:0000259" key="3">
    <source>
        <dbReference type="Pfam" id="PF01757"/>
    </source>
</evidence>
<feature type="transmembrane region" description="Helical" evidence="2">
    <location>
        <begin position="190"/>
        <end position="211"/>
    </location>
</feature>
<evidence type="ECO:0000313" key="5">
    <source>
        <dbReference type="Proteomes" id="UP001583186"/>
    </source>
</evidence>
<evidence type="ECO:0000256" key="2">
    <source>
        <dbReference type="SAM" id="Phobius"/>
    </source>
</evidence>
<organism evidence="4 5">
    <name type="scientific">Sporothrix stenoceras</name>
    <dbReference type="NCBI Taxonomy" id="5173"/>
    <lineage>
        <taxon>Eukaryota</taxon>
        <taxon>Fungi</taxon>
        <taxon>Dikarya</taxon>
        <taxon>Ascomycota</taxon>
        <taxon>Pezizomycotina</taxon>
        <taxon>Sordariomycetes</taxon>
        <taxon>Sordariomycetidae</taxon>
        <taxon>Ophiostomatales</taxon>
        <taxon>Ophiostomataceae</taxon>
        <taxon>Sporothrix</taxon>
    </lineage>
</organism>
<comment type="caution">
    <text evidence="4">The sequence shown here is derived from an EMBL/GenBank/DDBJ whole genome shotgun (WGS) entry which is preliminary data.</text>
</comment>
<feature type="domain" description="Acyltransferase 3" evidence="3">
    <location>
        <begin position="186"/>
        <end position="611"/>
    </location>
</feature>
<dbReference type="Proteomes" id="UP001583186">
    <property type="component" value="Unassembled WGS sequence"/>
</dbReference>